<name>A0ABZ1NCM8_9NOCA</name>
<dbReference type="SUPFAM" id="SSF52151">
    <property type="entry name" value="FabD/lysophospholipase-like"/>
    <property type="match status" value="1"/>
</dbReference>
<comment type="catalytic activity">
    <reaction evidence="4">
        <text>holo-[ACP] + malonyl-CoA = malonyl-[ACP] + CoA</text>
        <dbReference type="Rhea" id="RHEA:41792"/>
        <dbReference type="Rhea" id="RHEA-COMP:9623"/>
        <dbReference type="Rhea" id="RHEA-COMP:9685"/>
        <dbReference type="ChEBI" id="CHEBI:57287"/>
        <dbReference type="ChEBI" id="CHEBI:57384"/>
        <dbReference type="ChEBI" id="CHEBI:64479"/>
        <dbReference type="ChEBI" id="CHEBI:78449"/>
        <dbReference type="EC" id="2.3.1.39"/>
    </reaction>
</comment>
<keyword evidence="7" id="KW-1185">Reference proteome</keyword>
<evidence type="ECO:0000256" key="1">
    <source>
        <dbReference type="ARBA" id="ARBA00013258"/>
    </source>
</evidence>
<evidence type="ECO:0000256" key="4">
    <source>
        <dbReference type="ARBA" id="ARBA00048462"/>
    </source>
</evidence>
<gene>
    <name evidence="6" type="ORF">OG308_06620</name>
</gene>
<reference evidence="6 7" key="1">
    <citation type="submission" date="2022-10" db="EMBL/GenBank/DDBJ databases">
        <title>The complete genomes of actinobacterial strains from the NBC collection.</title>
        <authorList>
            <person name="Joergensen T.S."/>
            <person name="Alvarez Arevalo M."/>
            <person name="Sterndorff E.B."/>
            <person name="Faurdal D."/>
            <person name="Vuksanovic O."/>
            <person name="Mourched A.-S."/>
            <person name="Charusanti P."/>
            <person name="Shaw S."/>
            <person name="Blin K."/>
            <person name="Weber T."/>
        </authorList>
    </citation>
    <scope>NUCLEOTIDE SEQUENCE [LARGE SCALE GENOMIC DNA]</scope>
    <source>
        <strain evidence="6 7">NBC_01413</strain>
    </source>
</reference>
<sequence length="348" mass="37800">MKSIGDDAEIIYSRPCSRIGVGHSVRGQGKIMRVSFIFGGQVTVEAAVVEEFHRRSPAVRKAYAEAAAVVGLSESEFRTAGEDEASEDEHSRNALRHAALTLGLVDDLTGGGFEADAVGGLSLGALIGACVAGAIERHELYAMLHQRRLVPPSDPELPEQGMMLIGTAISDRPENYYGSDHPGVYLAVDTGPVDLERRSFVVSGYQSALHRLQAAAPDGVHMFLFPGYHSAFHSPLQQYAADFMEPFIKAMTFRDPKVPICSPVNQRALTTADEVREFMVGHNLLPARYEPLVDEMDNLGSQAALVVGPGLPAPVVQPFPVELFTQPSDFDRRAELLEVFGEIRSENV</sequence>
<dbReference type="PANTHER" id="PTHR42681:SF1">
    <property type="entry name" value="MALONYL-COA-ACYL CARRIER PROTEIN TRANSACYLASE, MITOCHONDRIAL"/>
    <property type="match status" value="1"/>
</dbReference>
<evidence type="ECO:0000256" key="2">
    <source>
        <dbReference type="ARBA" id="ARBA00022679"/>
    </source>
</evidence>
<evidence type="ECO:0000259" key="5">
    <source>
        <dbReference type="SMART" id="SM00827"/>
    </source>
</evidence>
<organism evidence="6 7">
    <name type="scientific">Nocardia salmonicida</name>
    <dbReference type="NCBI Taxonomy" id="53431"/>
    <lineage>
        <taxon>Bacteria</taxon>
        <taxon>Bacillati</taxon>
        <taxon>Actinomycetota</taxon>
        <taxon>Actinomycetes</taxon>
        <taxon>Mycobacteriales</taxon>
        <taxon>Nocardiaceae</taxon>
        <taxon>Nocardia</taxon>
    </lineage>
</organism>
<dbReference type="Gene3D" id="3.40.366.10">
    <property type="entry name" value="Malonyl-Coenzyme A Acyl Carrier Protein, domain 2"/>
    <property type="match status" value="1"/>
</dbReference>
<feature type="domain" description="Malonyl-CoA:ACP transacylase (MAT)" evidence="5">
    <location>
        <begin position="37"/>
        <end position="335"/>
    </location>
</feature>
<dbReference type="EMBL" id="CP109527">
    <property type="protein sequence ID" value="WTY37526.1"/>
    <property type="molecule type" value="Genomic_DNA"/>
</dbReference>
<dbReference type="RefSeq" id="WP_405149531.1">
    <property type="nucleotide sequence ID" value="NZ_CP109527.1"/>
</dbReference>
<keyword evidence="2" id="KW-0808">Transferase</keyword>
<protein>
    <recommendedName>
        <fullName evidence="1">[acyl-carrier-protein] S-malonyltransferase</fullName>
        <ecNumber evidence="1">2.3.1.39</ecNumber>
    </recommendedName>
</protein>
<dbReference type="InterPro" id="IPR001227">
    <property type="entry name" value="Ac_transferase_dom_sf"/>
</dbReference>
<dbReference type="InterPro" id="IPR014043">
    <property type="entry name" value="Acyl_transferase_dom"/>
</dbReference>
<dbReference type="Proteomes" id="UP001621418">
    <property type="component" value="Chromosome"/>
</dbReference>
<dbReference type="InterPro" id="IPR050858">
    <property type="entry name" value="Mal-CoA-ACP_Trans/PKS_FabD"/>
</dbReference>
<accession>A0ABZ1NCM8</accession>
<dbReference type="SMART" id="SM00827">
    <property type="entry name" value="PKS_AT"/>
    <property type="match status" value="1"/>
</dbReference>
<dbReference type="PANTHER" id="PTHR42681">
    <property type="entry name" value="MALONYL-COA-ACYL CARRIER PROTEIN TRANSACYLASE, MITOCHONDRIAL"/>
    <property type="match status" value="1"/>
</dbReference>
<proteinExistence type="predicted"/>
<evidence type="ECO:0000313" key="7">
    <source>
        <dbReference type="Proteomes" id="UP001621418"/>
    </source>
</evidence>
<evidence type="ECO:0000313" key="6">
    <source>
        <dbReference type="EMBL" id="WTY37526.1"/>
    </source>
</evidence>
<dbReference type="Gene3D" id="3.30.70.250">
    <property type="entry name" value="Malonyl-CoA ACP transacylase, ACP-binding"/>
    <property type="match status" value="1"/>
</dbReference>
<dbReference type="InterPro" id="IPR016035">
    <property type="entry name" value="Acyl_Trfase/lysoPLipase"/>
</dbReference>
<evidence type="ECO:0000256" key="3">
    <source>
        <dbReference type="ARBA" id="ARBA00023315"/>
    </source>
</evidence>
<dbReference type="EC" id="2.3.1.39" evidence="1"/>
<keyword evidence="3" id="KW-0012">Acyltransferase</keyword>